<dbReference type="EMBL" id="JXTB01000704">
    <property type="protein sequence ID" value="PON33774.1"/>
    <property type="molecule type" value="Genomic_DNA"/>
</dbReference>
<dbReference type="Proteomes" id="UP000237105">
    <property type="component" value="Unassembled WGS sequence"/>
</dbReference>
<proteinExistence type="predicted"/>
<reference evidence="2" key="1">
    <citation type="submission" date="2016-06" db="EMBL/GenBank/DDBJ databases">
        <title>Parallel loss of symbiosis genes in relatives of nitrogen-fixing non-legume Parasponia.</title>
        <authorList>
            <person name="Van Velzen R."/>
            <person name="Holmer R."/>
            <person name="Bu F."/>
            <person name="Rutten L."/>
            <person name="Van Zeijl A."/>
            <person name="Liu W."/>
            <person name="Santuari L."/>
            <person name="Cao Q."/>
            <person name="Sharma T."/>
            <person name="Shen D."/>
            <person name="Roswanjaya Y."/>
            <person name="Wardhani T."/>
            <person name="Kalhor M.S."/>
            <person name="Jansen J."/>
            <person name="Van den Hoogen J."/>
            <person name="Gungor B."/>
            <person name="Hartog M."/>
            <person name="Hontelez J."/>
            <person name="Verver J."/>
            <person name="Yang W.-C."/>
            <person name="Schijlen E."/>
            <person name="Repin R."/>
            <person name="Schilthuizen M."/>
            <person name="Schranz E."/>
            <person name="Heidstra R."/>
            <person name="Miyata K."/>
            <person name="Fedorova E."/>
            <person name="Kohlen W."/>
            <person name="Bisseling T."/>
            <person name="Smit S."/>
            <person name="Geurts R."/>
        </authorList>
    </citation>
    <scope>NUCLEOTIDE SEQUENCE [LARGE SCALE GENOMIC DNA]</scope>
    <source>
        <strain evidence="2">cv. WU1-14</strain>
    </source>
</reference>
<protein>
    <submittedName>
        <fullName evidence="1">Uncharacterized protein</fullName>
    </submittedName>
</protein>
<sequence>MWLSRSCITDPTVLQSDQYFDPMLLELSPKNADNPGPKIIPKIDSFSMMDLMTLKPNPPPIIITDPVAVTAEISNPIAAVPYPSTRSFSNALVKGRTKMIMILQKLVIALNQESNPTRNTSCS</sequence>
<name>A0A2P5AB94_PARAD</name>
<organism evidence="1 2">
    <name type="scientific">Parasponia andersonii</name>
    <name type="common">Sponia andersonii</name>
    <dbReference type="NCBI Taxonomy" id="3476"/>
    <lineage>
        <taxon>Eukaryota</taxon>
        <taxon>Viridiplantae</taxon>
        <taxon>Streptophyta</taxon>
        <taxon>Embryophyta</taxon>
        <taxon>Tracheophyta</taxon>
        <taxon>Spermatophyta</taxon>
        <taxon>Magnoliopsida</taxon>
        <taxon>eudicotyledons</taxon>
        <taxon>Gunneridae</taxon>
        <taxon>Pentapetalae</taxon>
        <taxon>rosids</taxon>
        <taxon>fabids</taxon>
        <taxon>Rosales</taxon>
        <taxon>Cannabaceae</taxon>
        <taxon>Parasponia</taxon>
    </lineage>
</organism>
<evidence type="ECO:0000313" key="2">
    <source>
        <dbReference type="Proteomes" id="UP000237105"/>
    </source>
</evidence>
<gene>
    <name evidence="1" type="ORF">PanWU01x14_349840</name>
</gene>
<comment type="caution">
    <text evidence="1">The sequence shown here is derived from an EMBL/GenBank/DDBJ whole genome shotgun (WGS) entry which is preliminary data.</text>
</comment>
<dbReference type="OrthoDB" id="10329966at2759"/>
<accession>A0A2P5AB94</accession>
<evidence type="ECO:0000313" key="1">
    <source>
        <dbReference type="EMBL" id="PON33774.1"/>
    </source>
</evidence>
<keyword evidence="2" id="KW-1185">Reference proteome</keyword>
<dbReference type="AlphaFoldDB" id="A0A2P5AB94"/>